<dbReference type="PRINTS" id="PR00146">
    <property type="entry name" value="DHPICSNTHASE"/>
</dbReference>
<dbReference type="InterPro" id="IPR020624">
    <property type="entry name" value="Schiff_base-form_aldolases_CS"/>
</dbReference>
<evidence type="ECO:0000256" key="1">
    <source>
        <dbReference type="ARBA" id="ARBA00003294"/>
    </source>
</evidence>
<comment type="subunit">
    <text evidence="12">Homotetramer; dimer of dimers.</text>
</comment>
<dbReference type="CDD" id="cd00950">
    <property type="entry name" value="DHDPS"/>
    <property type="match status" value="1"/>
</dbReference>
<evidence type="ECO:0000313" key="14">
    <source>
        <dbReference type="EMBL" id="GAA0445066.1"/>
    </source>
</evidence>
<dbReference type="PROSITE" id="PS00665">
    <property type="entry name" value="DHDPS_1"/>
    <property type="match status" value="1"/>
</dbReference>
<dbReference type="InterPro" id="IPR005263">
    <property type="entry name" value="DapA"/>
</dbReference>
<evidence type="ECO:0000256" key="10">
    <source>
        <dbReference type="ARBA" id="ARBA00023270"/>
    </source>
</evidence>
<dbReference type="PANTHER" id="PTHR12128">
    <property type="entry name" value="DIHYDRODIPICOLINATE SYNTHASE"/>
    <property type="match status" value="1"/>
</dbReference>
<comment type="caution">
    <text evidence="12">Was originally thought to be a dihydrodipicolinate synthase (DHDPS), catalyzing the condensation of (S)-aspartate-beta-semialdehyde [(S)-ASA] and pyruvate to dihydrodipicolinate (DHDP). However, it was shown in E.coli that the product of the enzymatic reaction is not dihydrodipicolinate but in fact (4S)-4-hydroxy-2,3,4,5-tetrahydro-(2S)-dipicolinic acid (HTPA), and that the consecutive dehydration reaction leading to DHDP is not spontaneous but catalyzed by DapB.</text>
</comment>
<evidence type="ECO:0000256" key="2">
    <source>
        <dbReference type="ARBA" id="ARBA00005120"/>
    </source>
</evidence>
<dbReference type="EMBL" id="BAAADM010000054">
    <property type="protein sequence ID" value="GAA0445066.1"/>
    <property type="molecule type" value="Genomic_DNA"/>
</dbReference>
<dbReference type="Gene3D" id="3.20.20.70">
    <property type="entry name" value="Aldolase class I"/>
    <property type="match status" value="1"/>
</dbReference>
<dbReference type="PANTHER" id="PTHR12128:SF66">
    <property type="entry name" value="4-HYDROXY-2-OXOGLUTARATE ALDOLASE, MITOCHONDRIAL"/>
    <property type="match status" value="1"/>
</dbReference>
<feature type="binding site" evidence="12">
    <location>
        <position position="204"/>
    </location>
    <ligand>
        <name>pyruvate</name>
        <dbReference type="ChEBI" id="CHEBI:15361"/>
    </ligand>
</feature>
<feature type="active site" description="Schiff-base intermediate with substrate" evidence="12">
    <location>
        <position position="162"/>
    </location>
</feature>
<keyword evidence="7 12" id="KW-0220">Diaminopimelate biosynthesis</keyword>
<evidence type="ECO:0000256" key="9">
    <source>
        <dbReference type="ARBA" id="ARBA00023239"/>
    </source>
</evidence>
<comment type="similarity">
    <text evidence="3 12 13">Belongs to the DapA family.</text>
</comment>
<dbReference type="InterPro" id="IPR013785">
    <property type="entry name" value="Aldolase_TIM"/>
</dbReference>
<accession>A0ABP3JBE6</accession>
<comment type="caution">
    <text evidence="14">The sequence shown here is derived from an EMBL/GenBank/DDBJ whole genome shotgun (WGS) entry which is preliminary data.</text>
</comment>
<evidence type="ECO:0000256" key="5">
    <source>
        <dbReference type="ARBA" id="ARBA00022490"/>
    </source>
</evidence>
<proteinExistence type="inferred from homology"/>
<comment type="function">
    <text evidence="1 12">Catalyzes the condensation of (S)-aspartate-beta-semialdehyde [(S)-ASA] and pyruvate to 4-hydroxy-tetrahydrodipicolinate (HTPA).</text>
</comment>
<feature type="binding site" evidence="12">
    <location>
        <position position="46"/>
    </location>
    <ligand>
        <name>pyruvate</name>
        <dbReference type="ChEBI" id="CHEBI:15361"/>
    </ligand>
</feature>
<evidence type="ECO:0000256" key="4">
    <source>
        <dbReference type="ARBA" id="ARBA00012086"/>
    </source>
</evidence>
<comment type="catalytic activity">
    <reaction evidence="11 12">
        <text>L-aspartate 4-semialdehyde + pyruvate = (2S,4S)-4-hydroxy-2,3,4,5-tetrahydrodipicolinate + H2O + H(+)</text>
        <dbReference type="Rhea" id="RHEA:34171"/>
        <dbReference type="ChEBI" id="CHEBI:15361"/>
        <dbReference type="ChEBI" id="CHEBI:15377"/>
        <dbReference type="ChEBI" id="CHEBI:15378"/>
        <dbReference type="ChEBI" id="CHEBI:67139"/>
        <dbReference type="ChEBI" id="CHEBI:537519"/>
        <dbReference type="EC" id="4.3.3.7"/>
    </reaction>
</comment>
<gene>
    <name evidence="14" type="primary">dapA_2</name>
    <name evidence="12" type="synonym">dapA</name>
    <name evidence="14" type="ORF">GCM10008983_23190</name>
</gene>
<dbReference type="Pfam" id="PF00701">
    <property type="entry name" value="DHDPS"/>
    <property type="match status" value="1"/>
</dbReference>
<evidence type="ECO:0000313" key="15">
    <source>
        <dbReference type="Proteomes" id="UP001501459"/>
    </source>
</evidence>
<keyword evidence="5 12" id="KW-0963">Cytoplasm</keyword>
<keyword evidence="15" id="KW-1185">Reference proteome</keyword>
<dbReference type="SUPFAM" id="SSF51569">
    <property type="entry name" value="Aldolase"/>
    <property type="match status" value="1"/>
</dbReference>
<dbReference type="InterPro" id="IPR020625">
    <property type="entry name" value="Schiff_base-form_aldolases_AS"/>
</dbReference>
<comment type="pathway">
    <text evidence="2 12">Amino-acid biosynthesis; L-lysine biosynthesis via DAP pathway; (S)-tetrahydrodipicolinate from L-aspartate: step 3/4.</text>
</comment>
<evidence type="ECO:0000256" key="13">
    <source>
        <dbReference type="PIRNR" id="PIRNR001365"/>
    </source>
</evidence>
<evidence type="ECO:0000256" key="7">
    <source>
        <dbReference type="ARBA" id="ARBA00022915"/>
    </source>
</evidence>
<evidence type="ECO:0000256" key="6">
    <source>
        <dbReference type="ARBA" id="ARBA00022605"/>
    </source>
</evidence>
<evidence type="ECO:0000256" key="12">
    <source>
        <dbReference type="HAMAP-Rule" id="MF_00418"/>
    </source>
</evidence>
<evidence type="ECO:0000256" key="11">
    <source>
        <dbReference type="ARBA" id="ARBA00047836"/>
    </source>
</evidence>
<reference evidence="15" key="1">
    <citation type="journal article" date="2019" name="Int. J. Syst. Evol. Microbiol.">
        <title>The Global Catalogue of Microorganisms (GCM) 10K type strain sequencing project: providing services to taxonomists for standard genome sequencing and annotation.</title>
        <authorList>
            <consortium name="The Broad Institute Genomics Platform"/>
            <consortium name="The Broad Institute Genome Sequencing Center for Infectious Disease"/>
            <person name="Wu L."/>
            <person name="Ma J."/>
        </authorList>
    </citation>
    <scope>NUCLEOTIDE SEQUENCE [LARGE SCALE GENOMIC DNA]</scope>
    <source>
        <strain evidence="15">JCM 12149</strain>
    </source>
</reference>
<dbReference type="Proteomes" id="UP001501459">
    <property type="component" value="Unassembled WGS sequence"/>
</dbReference>
<evidence type="ECO:0000256" key="8">
    <source>
        <dbReference type="ARBA" id="ARBA00023154"/>
    </source>
</evidence>
<dbReference type="EC" id="4.3.3.7" evidence="4 12"/>
<dbReference type="HAMAP" id="MF_00418">
    <property type="entry name" value="DapA"/>
    <property type="match status" value="1"/>
</dbReference>
<keyword evidence="9 12" id="KW-0456">Lyase</keyword>
<dbReference type="NCBIfam" id="TIGR00674">
    <property type="entry name" value="dapA"/>
    <property type="match status" value="1"/>
</dbReference>
<comment type="subcellular location">
    <subcellularLocation>
        <location evidence="12">Cytoplasm</location>
    </subcellularLocation>
</comment>
<protein>
    <recommendedName>
        <fullName evidence="4 12">4-hydroxy-tetrahydrodipicolinate synthase</fullName>
        <shortName evidence="12">HTPA synthase</shortName>
        <ecNumber evidence="4 12">4.3.3.7</ecNumber>
    </recommendedName>
</protein>
<organism evidence="14 15">
    <name type="scientific">Lentibacillus halophilus</name>
    <dbReference type="NCBI Taxonomy" id="295065"/>
    <lineage>
        <taxon>Bacteria</taxon>
        <taxon>Bacillati</taxon>
        <taxon>Bacillota</taxon>
        <taxon>Bacilli</taxon>
        <taxon>Bacillales</taxon>
        <taxon>Bacillaceae</taxon>
        <taxon>Lentibacillus</taxon>
    </lineage>
</organism>
<dbReference type="SMART" id="SM01130">
    <property type="entry name" value="DHDPS"/>
    <property type="match status" value="1"/>
</dbReference>
<keyword evidence="8 12" id="KW-0457">Lysine biosynthesis</keyword>
<dbReference type="InterPro" id="IPR002220">
    <property type="entry name" value="DapA-like"/>
</dbReference>
<evidence type="ECO:0000256" key="3">
    <source>
        <dbReference type="ARBA" id="ARBA00007592"/>
    </source>
</evidence>
<dbReference type="PIRSF" id="PIRSF001365">
    <property type="entry name" value="DHDPS"/>
    <property type="match status" value="1"/>
</dbReference>
<dbReference type="RefSeq" id="WP_343753310.1">
    <property type="nucleotide sequence ID" value="NZ_BAAADM010000054.1"/>
</dbReference>
<feature type="site" description="Part of a proton relay during catalysis" evidence="12">
    <location>
        <position position="45"/>
    </location>
</feature>
<keyword evidence="6 12" id="KW-0028">Amino-acid biosynthesis</keyword>
<sequence>MDFGNVLTAMVTPFDVHGEIDFEKTDELIEHLLKNGSDGLVVAGTTGESPTLTNEEKQSLFRHIVKTVNGRVPVIAGTGSNDTAASMSLTKEAEFSGVDGIMLVTPYYNKPNPKGLYSHFETIANATALPVMLYNVPGRTAVKMDADTIIQLSHINNIVAVKEASGDLNQVVDIIQQTSRDFRIYSGEDNITLPMLSVGADGVVSVAAHIVGTNLQTMVHAYQSGDVNKSASIHRHLLPLMNGLFNQPSPAPVKAALRMNGIDVGSVRLPLVELTESEKEALKNVMIE</sequence>
<feature type="active site" description="Proton donor/acceptor" evidence="12">
    <location>
        <position position="134"/>
    </location>
</feature>
<keyword evidence="10 12" id="KW-0704">Schiff base</keyword>
<name>A0ABP3JBE6_9BACI</name>
<feature type="site" description="Part of a proton relay during catalysis" evidence="12">
    <location>
        <position position="108"/>
    </location>
</feature>
<dbReference type="PROSITE" id="PS00666">
    <property type="entry name" value="DHDPS_2"/>
    <property type="match status" value="1"/>
</dbReference>